<sequence>MAIQFQFEKTSNMRVPLKEPLPLSQAEALLEKENSYAVEEQSEMTFTYSLLNEDNVDVVQFSYKFPEPNFSLLGSIIKELPTFSEEEQELIVPWLEEGFGKKIRRAERPLQIQAPAAQTQPVPKNKKAKKSILAKFFKRQSKKQAGVIVEAPNDQQVILPAQRSSAQSLSQDILQQFEAALDIESYPEAIRLYEGYTAILSGRNELIAVGYSYLRTGQLQKAKIVNERLISSALTQDILLMDQLQALVNASKEKLSTLQAEPIEHAEEIQVLMNQIVLYTQEMEEI</sequence>
<name>A0A1E5GJN6_9ENTE</name>
<dbReference type="Proteomes" id="UP000095094">
    <property type="component" value="Unassembled WGS sequence"/>
</dbReference>
<comment type="caution">
    <text evidence="1">The sequence shown here is derived from an EMBL/GenBank/DDBJ whole genome shotgun (WGS) entry which is preliminary data.</text>
</comment>
<keyword evidence="2" id="KW-1185">Reference proteome</keyword>
<dbReference type="EMBL" id="MIJY01000023">
    <property type="protein sequence ID" value="OEG12841.1"/>
    <property type="molecule type" value="Genomic_DNA"/>
</dbReference>
<protein>
    <submittedName>
        <fullName evidence="1">Uncharacterized protein</fullName>
    </submittedName>
</protein>
<accession>A0A1E5GJN6</accession>
<gene>
    <name evidence="1" type="ORF">BCR25_04925</name>
</gene>
<evidence type="ECO:0000313" key="1">
    <source>
        <dbReference type="EMBL" id="OEG12841.1"/>
    </source>
</evidence>
<proteinExistence type="predicted"/>
<reference evidence="2" key="1">
    <citation type="submission" date="2016-09" db="EMBL/GenBank/DDBJ databases">
        <authorList>
            <person name="Gulvik C.A."/>
        </authorList>
    </citation>
    <scope>NUCLEOTIDE SEQUENCE [LARGE SCALE GENOMIC DNA]</scope>
    <source>
        <strain evidence="2">LMG 8895</strain>
    </source>
</reference>
<dbReference type="AlphaFoldDB" id="A0A1E5GJN6"/>
<organism evidence="1 2">
    <name type="scientific">Enterococcus termitis</name>
    <dbReference type="NCBI Taxonomy" id="332950"/>
    <lineage>
        <taxon>Bacteria</taxon>
        <taxon>Bacillati</taxon>
        <taxon>Bacillota</taxon>
        <taxon>Bacilli</taxon>
        <taxon>Lactobacillales</taxon>
        <taxon>Enterococcaceae</taxon>
        <taxon>Enterococcus</taxon>
    </lineage>
</organism>
<evidence type="ECO:0000313" key="2">
    <source>
        <dbReference type="Proteomes" id="UP000095094"/>
    </source>
</evidence>
<dbReference type="RefSeq" id="WP_069663544.1">
    <property type="nucleotide sequence ID" value="NZ_JBHUJJ010000001.1"/>
</dbReference>